<evidence type="ECO:0000313" key="2">
    <source>
        <dbReference type="EMBL" id="KAD6119159.1"/>
    </source>
</evidence>
<protein>
    <submittedName>
        <fullName evidence="2">Uncharacterized protein</fullName>
    </submittedName>
</protein>
<organism evidence="2 3">
    <name type="scientific">Mikania micrantha</name>
    <name type="common">bitter vine</name>
    <dbReference type="NCBI Taxonomy" id="192012"/>
    <lineage>
        <taxon>Eukaryota</taxon>
        <taxon>Viridiplantae</taxon>
        <taxon>Streptophyta</taxon>
        <taxon>Embryophyta</taxon>
        <taxon>Tracheophyta</taxon>
        <taxon>Spermatophyta</taxon>
        <taxon>Magnoliopsida</taxon>
        <taxon>eudicotyledons</taxon>
        <taxon>Gunneridae</taxon>
        <taxon>Pentapetalae</taxon>
        <taxon>asterids</taxon>
        <taxon>campanulids</taxon>
        <taxon>Asterales</taxon>
        <taxon>Asteraceae</taxon>
        <taxon>Asteroideae</taxon>
        <taxon>Heliantheae alliance</taxon>
        <taxon>Eupatorieae</taxon>
        <taxon>Mikania</taxon>
    </lineage>
</organism>
<feature type="region of interest" description="Disordered" evidence="1">
    <location>
        <begin position="56"/>
        <end position="91"/>
    </location>
</feature>
<feature type="compositionally biased region" description="Basic residues" evidence="1">
    <location>
        <begin position="56"/>
        <end position="65"/>
    </location>
</feature>
<keyword evidence="3" id="KW-1185">Reference proteome</keyword>
<evidence type="ECO:0000256" key="1">
    <source>
        <dbReference type="SAM" id="MobiDB-lite"/>
    </source>
</evidence>
<feature type="compositionally biased region" description="Basic and acidic residues" evidence="1">
    <location>
        <begin position="66"/>
        <end position="81"/>
    </location>
</feature>
<reference evidence="2 3" key="1">
    <citation type="submission" date="2019-05" db="EMBL/GenBank/DDBJ databases">
        <title>Mikania micrantha, genome provides insights into the molecular mechanism of rapid growth.</title>
        <authorList>
            <person name="Liu B."/>
        </authorList>
    </citation>
    <scope>NUCLEOTIDE SEQUENCE [LARGE SCALE GENOMIC DNA]</scope>
    <source>
        <strain evidence="2">NLD-2019</strain>
        <tissue evidence="2">Leaf</tissue>
    </source>
</reference>
<accession>A0A5N6PBQ9</accession>
<comment type="caution">
    <text evidence="2">The sequence shown here is derived from an EMBL/GenBank/DDBJ whole genome shotgun (WGS) entry which is preliminary data.</text>
</comment>
<evidence type="ECO:0000313" key="3">
    <source>
        <dbReference type="Proteomes" id="UP000326396"/>
    </source>
</evidence>
<name>A0A5N6PBQ9_9ASTR</name>
<dbReference type="EMBL" id="SZYD01000005">
    <property type="protein sequence ID" value="KAD6119159.1"/>
    <property type="molecule type" value="Genomic_DNA"/>
</dbReference>
<dbReference type="Proteomes" id="UP000326396">
    <property type="component" value="Linkage Group LG13"/>
</dbReference>
<sequence>MHLHDFDLFAIFTHTRNNRQRGRIQAGRETANKYDGGDLLRGYREGGYRLRRVRRPLRLQRRERRPAKSADREAATARKEAGYGGDGEEGY</sequence>
<dbReference type="AlphaFoldDB" id="A0A5N6PBQ9"/>
<proteinExistence type="predicted"/>
<gene>
    <name evidence="2" type="ORF">E3N88_10430</name>
</gene>